<organism evidence="2 3">
    <name type="scientific">Mesorhizobium huakuii</name>
    <dbReference type="NCBI Taxonomy" id="28104"/>
    <lineage>
        <taxon>Bacteria</taxon>
        <taxon>Pseudomonadati</taxon>
        <taxon>Pseudomonadota</taxon>
        <taxon>Alphaproteobacteria</taxon>
        <taxon>Hyphomicrobiales</taxon>
        <taxon>Phyllobacteriaceae</taxon>
        <taxon>Mesorhizobium</taxon>
    </lineage>
</organism>
<dbReference type="SUPFAM" id="SSF158682">
    <property type="entry name" value="TerB-like"/>
    <property type="match status" value="1"/>
</dbReference>
<dbReference type="CDD" id="cd07176">
    <property type="entry name" value="terB"/>
    <property type="match status" value="1"/>
</dbReference>
<protein>
    <submittedName>
        <fullName evidence="2">Tellurite resistance TerB family protein</fullName>
    </submittedName>
</protein>
<dbReference type="AlphaFoldDB" id="A0A7G6SVK0"/>
<dbReference type="InterPro" id="IPR029024">
    <property type="entry name" value="TerB-like"/>
</dbReference>
<reference evidence="3" key="1">
    <citation type="journal article" date="2020" name="Mol. Plant Microbe">
        <title>Rhizobial microsymbionts of the narrowly endemic Oxytropis species growing in Kamchatka are characterized by significant genetic diversity and possess a set of genes that are associated with T3SS and T6SS secretion systems and can affect the development of symbiosis.</title>
        <authorList>
            <person name="Safronova V."/>
            <person name="Guro P."/>
            <person name="Sazanova A."/>
            <person name="Kuznetsova I."/>
            <person name="Belimov A."/>
            <person name="Yakubov V."/>
            <person name="Chirak E."/>
            <person name="Afonin A."/>
            <person name="Gogolev Y."/>
            <person name="Andronov E."/>
            <person name="Tikhonovich I."/>
        </authorList>
    </citation>
    <scope>NUCLEOTIDE SEQUENCE [LARGE SCALE GENOMIC DNA]</scope>
    <source>
        <strain evidence="3">583</strain>
    </source>
</reference>
<feature type="domain" description="Co-chaperone DjlA N-terminal" evidence="1">
    <location>
        <begin position="7"/>
        <end position="122"/>
    </location>
</feature>
<name>A0A7G6SVK0_9HYPH</name>
<evidence type="ECO:0000259" key="1">
    <source>
        <dbReference type="Pfam" id="PF05099"/>
    </source>
</evidence>
<accession>A0A7G6SVK0</accession>
<evidence type="ECO:0000313" key="3">
    <source>
        <dbReference type="Proteomes" id="UP000515465"/>
    </source>
</evidence>
<proteinExistence type="predicted"/>
<dbReference type="RefSeq" id="WP_183456158.1">
    <property type="nucleotide sequence ID" value="NZ_CP050296.1"/>
</dbReference>
<dbReference type="Pfam" id="PF05099">
    <property type="entry name" value="TerB"/>
    <property type="match status" value="1"/>
</dbReference>
<dbReference type="Gene3D" id="1.10.3680.10">
    <property type="entry name" value="TerB-like"/>
    <property type="match status" value="1"/>
</dbReference>
<gene>
    <name evidence="2" type="ORF">HB778_19470</name>
</gene>
<dbReference type="Proteomes" id="UP000515465">
    <property type="component" value="Chromosome"/>
</dbReference>
<sequence length="137" mass="15345">MPSPTPHEALIYLMVITSASDRDMTDVELARIGEVVRSWPVFEDFKQDRLVSVAQACQRLLHEKDGLEGVLAQIGEALPERLRDTAYAAAFEVAAVDLEMRMEEVRVLQLIRRQLDLDTLTVAAIGRAAKARLRTLT</sequence>
<dbReference type="EMBL" id="CP050296">
    <property type="protein sequence ID" value="QND58532.1"/>
    <property type="molecule type" value="Genomic_DNA"/>
</dbReference>
<dbReference type="InterPro" id="IPR007791">
    <property type="entry name" value="DjlA_N"/>
</dbReference>
<evidence type="ECO:0000313" key="2">
    <source>
        <dbReference type="EMBL" id="QND58532.1"/>
    </source>
</evidence>